<dbReference type="GO" id="GO:0032259">
    <property type="term" value="P:methylation"/>
    <property type="evidence" value="ECO:0007669"/>
    <property type="project" value="UniProtKB-KW"/>
</dbReference>
<dbReference type="CDD" id="cd02440">
    <property type="entry name" value="AdoMet_MTases"/>
    <property type="match status" value="1"/>
</dbReference>
<reference evidence="2" key="1">
    <citation type="submission" date="2016-10" db="EMBL/GenBank/DDBJ databases">
        <title>Sequence of Gallionella enrichment culture.</title>
        <authorList>
            <person name="Poehlein A."/>
            <person name="Muehling M."/>
            <person name="Daniel R."/>
        </authorList>
    </citation>
    <scope>NUCLEOTIDE SEQUENCE</scope>
</reference>
<dbReference type="Gene3D" id="3.40.50.150">
    <property type="entry name" value="Vaccinia Virus protein VP39"/>
    <property type="match status" value="1"/>
</dbReference>
<dbReference type="EC" id="2.1.1.163" evidence="2"/>
<dbReference type="Pfam" id="PF13649">
    <property type="entry name" value="Methyltransf_25"/>
    <property type="match status" value="1"/>
</dbReference>
<dbReference type="InterPro" id="IPR041698">
    <property type="entry name" value="Methyltransf_25"/>
</dbReference>
<dbReference type="SUPFAM" id="SSF53335">
    <property type="entry name" value="S-adenosyl-L-methionine-dependent methyltransferases"/>
    <property type="match status" value="1"/>
</dbReference>
<dbReference type="EMBL" id="MLJW01000019">
    <property type="protein sequence ID" value="OIR11883.1"/>
    <property type="molecule type" value="Genomic_DNA"/>
</dbReference>
<keyword evidence="2" id="KW-0808">Transferase</keyword>
<comment type="caution">
    <text evidence="2">The sequence shown here is derived from an EMBL/GenBank/DDBJ whole genome shotgun (WGS) entry which is preliminary data.</text>
</comment>
<proteinExistence type="predicted"/>
<dbReference type="GO" id="GO:0043770">
    <property type="term" value="F:demethylmenaquinone methyltransferase activity"/>
    <property type="evidence" value="ECO:0007669"/>
    <property type="project" value="UniProtKB-EC"/>
</dbReference>
<accession>A0A1J5SV84</accession>
<dbReference type="AlphaFoldDB" id="A0A1J5SV84"/>
<dbReference type="PANTHER" id="PTHR43591:SF24">
    <property type="entry name" value="2-METHOXY-6-POLYPRENYL-1,4-BENZOQUINOL METHYLASE, MITOCHONDRIAL"/>
    <property type="match status" value="1"/>
</dbReference>
<protein>
    <submittedName>
        <fullName evidence="2">Demethylmenaquinone methyltransferase</fullName>
        <ecNumber evidence="2">2.1.1.163</ecNumber>
    </submittedName>
</protein>
<evidence type="ECO:0000313" key="2">
    <source>
        <dbReference type="EMBL" id="OIR11883.1"/>
    </source>
</evidence>
<organism evidence="2">
    <name type="scientific">mine drainage metagenome</name>
    <dbReference type="NCBI Taxonomy" id="410659"/>
    <lineage>
        <taxon>unclassified sequences</taxon>
        <taxon>metagenomes</taxon>
        <taxon>ecological metagenomes</taxon>
    </lineage>
</organism>
<name>A0A1J5SV84_9ZZZZ</name>
<dbReference type="InterPro" id="IPR029063">
    <property type="entry name" value="SAM-dependent_MTases_sf"/>
</dbReference>
<sequence>MNQQLIQIRDQQRQTWDRFSAGWKQWDKFVVDWMAPIGEQLIRSAKLRDTSQVLDIAAGTGEPGLSAAKLTPRGKVTLTDLSERMLEVANENAAHRGLANVATRQCDACELPFADQSFDAVMCRFGFMFFPDINLGLREMVRVSRTGAHICTAVWGAPEKNSWATTIMGAIAANVEMPPTLRDAPGLFRCATPGLMTDAYREVGLENVAETEVAGDLLFESPDQYWNFMTSVAAPVVAGLAKADEATREKIRRTVHELVQQTSNDGQARLHWSALVICGEKPHLH</sequence>
<feature type="domain" description="Methyltransferase" evidence="1">
    <location>
        <begin position="53"/>
        <end position="147"/>
    </location>
</feature>
<dbReference type="PANTHER" id="PTHR43591">
    <property type="entry name" value="METHYLTRANSFERASE"/>
    <property type="match status" value="1"/>
</dbReference>
<keyword evidence="2" id="KW-0489">Methyltransferase</keyword>
<evidence type="ECO:0000259" key="1">
    <source>
        <dbReference type="Pfam" id="PF13649"/>
    </source>
</evidence>
<gene>
    <name evidence="2" type="primary">ubiE_5</name>
    <name evidence="2" type="ORF">GALL_67400</name>
</gene>